<dbReference type="EMBL" id="JADEXP010000655">
    <property type="protein sequence ID" value="MBE9071027.1"/>
    <property type="molecule type" value="Genomic_DNA"/>
</dbReference>
<dbReference type="InterPro" id="IPR003675">
    <property type="entry name" value="Rce1/LyrA-like_dom"/>
</dbReference>
<sequence>MGRNPFEVLKFRTHVLVTFILSNLLVGTVYAVLEYKQWLPWPLHDKLWLPVQFMMIFGLVCVILLATGRRAGLQLTRLFGPPPRFPWAYGLLLISSMLIFSFSSFLLLFYPVSLIAPGFVEERLTEQLLSVETVAPELYRYLMLFVVIVFAPIAEEFVFRGVLLQRWAIRWNLPTGIVLSSLLFGLLHINNPLGLTMFGVIMALLYIRTRSLWAPIIAHALNNIISVAPELLSSTPQTFDLGDFQQTWWVGLIGLGLAAPTLSHFIYNSWPQKSMRPPYFWE</sequence>
<dbReference type="Pfam" id="PF02517">
    <property type="entry name" value="Rce1-like"/>
    <property type="match status" value="1"/>
</dbReference>
<keyword evidence="4" id="KW-1185">Reference proteome</keyword>
<dbReference type="GO" id="GO:0004175">
    <property type="term" value="F:endopeptidase activity"/>
    <property type="evidence" value="ECO:0007669"/>
    <property type="project" value="UniProtKB-ARBA"/>
</dbReference>
<dbReference type="PANTHER" id="PTHR36435">
    <property type="entry name" value="SLR1288 PROTEIN"/>
    <property type="match status" value="1"/>
</dbReference>
<dbReference type="RefSeq" id="WP_193996830.1">
    <property type="nucleotide sequence ID" value="NZ_JADEXP010000655.1"/>
</dbReference>
<keyword evidence="3" id="KW-0378">Hydrolase</keyword>
<organism evidence="3 4">
    <name type="scientific">Leptolyngbya cf. ectocarpi LEGE 11479</name>
    <dbReference type="NCBI Taxonomy" id="1828722"/>
    <lineage>
        <taxon>Bacteria</taxon>
        <taxon>Bacillati</taxon>
        <taxon>Cyanobacteriota</taxon>
        <taxon>Cyanophyceae</taxon>
        <taxon>Leptolyngbyales</taxon>
        <taxon>Leptolyngbyaceae</taxon>
        <taxon>Leptolyngbya group</taxon>
        <taxon>Leptolyngbya</taxon>
    </lineage>
</organism>
<feature type="domain" description="CAAX prenyl protease 2/Lysostaphin resistance protein A-like" evidence="2">
    <location>
        <begin position="141"/>
        <end position="225"/>
    </location>
</feature>
<evidence type="ECO:0000313" key="4">
    <source>
        <dbReference type="Proteomes" id="UP000615026"/>
    </source>
</evidence>
<evidence type="ECO:0000259" key="2">
    <source>
        <dbReference type="Pfam" id="PF02517"/>
    </source>
</evidence>
<gene>
    <name evidence="3" type="ORF">IQ260_30790</name>
</gene>
<keyword evidence="1" id="KW-1133">Transmembrane helix</keyword>
<name>A0A929A0P4_LEPEC</name>
<evidence type="ECO:0000256" key="1">
    <source>
        <dbReference type="SAM" id="Phobius"/>
    </source>
</evidence>
<dbReference type="GO" id="GO:0080120">
    <property type="term" value="P:CAAX-box protein maturation"/>
    <property type="evidence" value="ECO:0007669"/>
    <property type="project" value="UniProtKB-ARBA"/>
</dbReference>
<dbReference type="InterPro" id="IPR052710">
    <property type="entry name" value="CAAX_protease"/>
</dbReference>
<dbReference type="AlphaFoldDB" id="A0A929A0P4"/>
<evidence type="ECO:0000313" key="3">
    <source>
        <dbReference type="EMBL" id="MBE9071027.1"/>
    </source>
</evidence>
<keyword evidence="1" id="KW-0472">Membrane</keyword>
<protein>
    <submittedName>
        <fullName evidence="3">CPBP family intramembrane metalloprotease</fullName>
    </submittedName>
</protein>
<proteinExistence type="predicted"/>
<feature type="transmembrane region" description="Helical" evidence="1">
    <location>
        <begin position="47"/>
        <end position="66"/>
    </location>
</feature>
<accession>A0A929A0P4</accession>
<reference evidence="3" key="1">
    <citation type="submission" date="2020-10" db="EMBL/GenBank/DDBJ databases">
        <authorList>
            <person name="Castelo-Branco R."/>
            <person name="Eusebio N."/>
            <person name="Adriana R."/>
            <person name="Vieira A."/>
            <person name="Brugerolle De Fraissinette N."/>
            <person name="Rezende De Castro R."/>
            <person name="Schneider M.P."/>
            <person name="Vasconcelos V."/>
            <person name="Leao P.N."/>
        </authorList>
    </citation>
    <scope>NUCLEOTIDE SEQUENCE</scope>
    <source>
        <strain evidence="3">LEGE 11479</strain>
    </source>
</reference>
<keyword evidence="1" id="KW-0812">Transmembrane</keyword>
<dbReference type="Proteomes" id="UP000615026">
    <property type="component" value="Unassembled WGS sequence"/>
</dbReference>
<feature type="transmembrane region" description="Helical" evidence="1">
    <location>
        <begin position="87"/>
        <end position="110"/>
    </location>
</feature>
<keyword evidence="3" id="KW-0482">Metalloprotease</keyword>
<dbReference type="PANTHER" id="PTHR36435:SF1">
    <property type="entry name" value="CAAX AMINO TERMINAL PROTEASE FAMILY PROTEIN"/>
    <property type="match status" value="1"/>
</dbReference>
<dbReference type="GO" id="GO:0008237">
    <property type="term" value="F:metallopeptidase activity"/>
    <property type="evidence" value="ECO:0007669"/>
    <property type="project" value="UniProtKB-KW"/>
</dbReference>
<feature type="transmembrane region" description="Helical" evidence="1">
    <location>
        <begin position="248"/>
        <end position="267"/>
    </location>
</feature>
<comment type="caution">
    <text evidence="3">The sequence shown here is derived from an EMBL/GenBank/DDBJ whole genome shotgun (WGS) entry which is preliminary data.</text>
</comment>
<feature type="transmembrane region" description="Helical" evidence="1">
    <location>
        <begin position="138"/>
        <end position="159"/>
    </location>
</feature>
<keyword evidence="3" id="KW-0645">Protease</keyword>